<dbReference type="RefSeq" id="WP_071504506.1">
    <property type="nucleotide sequence ID" value="NZ_MORL01000009.1"/>
</dbReference>
<name>A0A1S2VGM2_9BACT</name>
<dbReference type="InterPro" id="IPR000182">
    <property type="entry name" value="GNAT_dom"/>
</dbReference>
<evidence type="ECO:0000313" key="3">
    <source>
        <dbReference type="Proteomes" id="UP000181790"/>
    </source>
</evidence>
<comment type="caution">
    <text evidence="2">The sequence shown here is derived from an EMBL/GenBank/DDBJ whole genome shotgun (WGS) entry which is preliminary data.</text>
</comment>
<keyword evidence="2" id="KW-0808">Transferase</keyword>
<sequence>MDIKLLPLQHEDIELVRSWRNSPDVSQYMYTEAEITAEQQENWFQKVKDDPSGKYWIIEYNEQKIGLASLTGISHTFSSCYWAFYLGDTSVRGGGIGSKIEYNVLEYVFQELKLNKLRCEVFVFNDKVISLHEKFGFRREAYYRQHVKKQGRWQDVVGLAMLRDEWAIYREAMRKKIYGD</sequence>
<evidence type="ECO:0000259" key="1">
    <source>
        <dbReference type="PROSITE" id="PS51186"/>
    </source>
</evidence>
<evidence type="ECO:0000313" key="2">
    <source>
        <dbReference type="EMBL" id="OIN57917.1"/>
    </source>
</evidence>
<dbReference type="InterPro" id="IPR020036">
    <property type="entry name" value="PseH"/>
</dbReference>
<dbReference type="Proteomes" id="UP000181790">
    <property type="component" value="Unassembled WGS sequence"/>
</dbReference>
<reference evidence="2 3" key="1">
    <citation type="submission" date="2016-10" db="EMBL/GenBank/DDBJ databases">
        <title>Arsenicibacter rosenii gen. nov., sp. nov., an efficient arsenic-methylating bacterium isolated from an arsenic-contaminated paddy soil.</title>
        <authorList>
            <person name="Huang K."/>
        </authorList>
    </citation>
    <scope>NUCLEOTIDE SEQUENCE [LARGE SCALE GENOMIC DNA]</scope>
    <source>
        <strain evidence="2 3">SM-1</strain>
    </source>
</reference>
<dbReference type="OrthoDB" id="9799096at2"/>
<proteinExistence type="predicted"/>
<dbReference type="GO" id="GO:0016747">
    <property type="term" value="F:acyltransferase activity, transferring groups other than amino-acyl groups"/>
    <property type="evidence" value="ECO:0007669"/>
    <property type="project" value="InterPro"/>
</dbReference>
<organism evidence="2 3">
    <name type="scientific">Arsenicibacter rosenii</name>
    <dbReference type="NCBI Taxonomy" id="1750698"/>
    <lineage>
        <taxon>Bacteria</taxon>
        <taxon>Pseudomonadati</taxon>
        <taxon>Bacteroidota</taxon>
        <taxon>Cytophagia</taxon>
        <taxon>Cytophagales</taxon>
        <taxon>Spirosomataceae</taxon>
        <taxon>Arsenicibacter</taxon>
    </lineage>
</organism>
<dbReference type="AlphaFoldDB" id="A0A1S2VGM2"/>
<dbReference type="InterPro" id="IPR016181">
    <property type="entry name" value="Acyl_CoA_acyltransferase"/>
</dbReference>
<dbReference type="PANTHER" id="PTHR43415:SF3">
    <property type="entry name" value="GNAT-FAMILY ACETYLTRANSFERASE"/>
    <property type="match status" value="1"/>
</dbReference>
<dbReference type="PANTHER" id="PTHR43415">
    <property type="entry name" value="SPERMIDINE N(1)-ACETYLTRANSFERASE"/>
    <property type="match status" value="1"/>
</dbReference>
<keyword evidence="3" id="KW-1185">Reference proteome</keyword>
<dbReference type="NCBIfam" id="TIGR03585">
    <property type="entry name" value="PseH"/>
    <property type="match status" value="1"/>
</dbReference>
<dbReference type="SUPFAM" id="SSF55729">
    <property type="entry name" value="Acyl-CoA N-acyltransferases (Nat)"/>
    <property type="match status" value="1"/>
</dbReference>
<dbReference type="EMBL" id="MORL01000009">
    <property type="protein sequence ID" value="OIN57917.1"/>
    <property type="molecule type" value="Genomic_DNA"/>
</dbReference>
<dbReference type="Gene3D" id="3.40.630.30">
    <property type="match status" value="1"/>
</dbReference>
<feature type="domain" description="N-acetyltransferase" evidence="1">
    <location>
        <begin position="3"/>
        <end position="164"/>
    </location>
</feature>
<protein>
    <submittedName>
        <fullName evidence="2">UDP-4-amino-4, 6-dideoxy-N-acetyl-beta-L-altrosamine N-acetyltransferase</fullName>
    </submittedName>
</protein>
<gene>
    <name evidence="2" type="ORF">BLX24_17655</name>
</gene>
<dbReference type="PROSITE" id="PS51186">
    <property type="entry name" value="GNAT"/>
    <property type="match status" value="1"/>
</dbReference>
<accession>A0A1S2VGM2</accession>
<dbReference type="Pfam" id="PF13302">
    <property type="entry name" value="Acetyltransf_3"/>
    <property type="match status" value="1"/>
</dbReference>